<reference evidence="3 4" key="1">
    <citation type="submission" date="2018-07" db="EMBL/GenBank/DDBJ databases">
        <title>The complete nuclear genome of the prasinophyte Chloropicon primus (CCMP1205).</title>
        <authorList>
            <person name="Pombert J.-F."/>
            <person name="Otis C."/>
            <person name="Turmel M."/>
            <person name="Lemieux C."/>
        </authorList>
    </citation>
    <scope>NUCLEOTIDE SEQUENCE [LARGE SCALE GENOMIC DNA]</scope>
    <source>
        <strain evidence="3 4">CCMP1205</strain>
    </source>
</reference>
<dbReference type="PANTHER" id="PTHR42791">
    <property type="entry name" value="GNAT FAMILY ACETYLTRANSFERASE"/>
    <property type="match status" value="1"/>
</dbReference>
<dbReference type="InterPro" id="IPR052523">
    <property type="entry name" value="Trichothecene_AcTrans"/>
</dbReference>
<gene>
    <name evidence="3" type="ORF">A3770_01p04170</name>
</gene>
<accession>A0A5B8MC47</accession>
<feature type="domain" description="N-acetyltransferase" evidence="2">
    <location>
        <begin position="65"/>
        <end position="140"/>
    </location>
</feature>
<dbReference type="AlphaFoldDB" id="A0A5B8MC47"/>
<dbReference type="InterPro" id="IPR016181">
    <property type="entry name" value="Acyl_CoA_acyltransferase"/>
</dbReference>
<dbReference type="CDD" id="cd04301">
    <property type="entry name" value="NAT_SF"/>
    <property type="match status" value="1"/>
</dbReference>
<keyword evidence="1" id="KW-1133">Transmembrane helix</keyword>
<feature type="transmembrane region" description="Helical" evidence="1">
    <location>
        <begin position="178"/>
        <end position="197"/>
    </location>
</feature>
<evidence type="ECO:0000313" key="3">
    <source>
        <dbReference type="EMBL" id="QDZ17899.1"/>
    </source>
</evidence>
<dbReference type="PROSITE" id="PS51186">
    <property type="entry name" value="GNAT"/>
    <property type="match status" value="1"/>
</dbReference>
<proteinExistence type="predicted"/>
<dbReference type="Proteomes" id="UP000316726">
    <property type="component" value="Chromosome 1"/>
</dbReference>
<keyword evidence="4" id="KW-1185">Reference proteome</keyword>
<evidence type="ECO:0000256" key="1">
    <source>
        <dbReference type="SAM" id="Phobius"/>
    </source>
</evidence>
<protein>
    <recommendedName>
        <fullName evidence="2">N-acetyltransferase domain-containing protein</fullName>
    </recommendedName>
</protein>
<dbReference type="InterPro" id="IPR000182">
    <property type="entry name" value="GNAT_dom"/>
</dbReference>
<feature type="transmembrane region" description="Helical" evidence="1">
    <location>
        <begin position="20"/>
        <end position="40"/>
    </location>
</feature>
<dbReference type="Gene3D" id="3.40.630.30">
    <property type="match status" value="1"/>
</dbReference>
<dbReference type="OrthoDB" id="548625at2759"/>
<sequence>MVGGELVCSFMLVPPSMQDISLWAMLVAGILKLPFLFGLARLKRLLRAKSLEEGALNEWGSAFRVERMVVSPAMQGRGIGTRALQLAVEEADAAGQAVALSTNEERNVTFYSRLGFEVAQSMAREIDGESYHVWHMIRKPSSGTSVGGGWWEPRQPARERYGCPRALREVVKMKPADLFAVVMLASTLGSACAVAGSEGNETAAAFRSSAEESEASQCTTRRNVCIFDFDHTLKNGCCYHCCGVLPREAVSAVNECTAKGFDIAIASANLNYNFVRQFLSENFPPELTDKLYTEAVQTGQSYKTKSLTAVLRHYELESNPECAVFFDDLWSNKKYADSVGIPFEKVNPDYGVSMSNVKTGIGKARENCRCGV</sequence>
<dbReference type="STRING" id="1764295.A0A5B8MC47"/>
<keyword evidence="1" id="KW-0812">Transmembrane</keyword>
<dbReference type="GO" id="GO:0016747">
    <property type="term" value="F:acyltransferase activity, transferring groups other than amino-acyl groups"/>
    <property type="evidence" value="ECO:0007669"/>
    <property type="project" value="InterPro"/>
</dbReference>
<dbReference type="SUPFAM" id="SSF55729">
    <property type="entry name" value="Acyl-CoA N-acyltransferases (Nat)"/>
    <property type="match status" value="1"/>
</dbReference>
<dbReference type="InterPro" id="IPR023214">
    <property type="entry name" value="HAD_sf"/>
</dbReference>
<organism evidence="3 4">
    <name type="scientific">Chloropicon primus</name>
    <dbReference type="NCBI Taxonomy" id="1764295"/>
    <lineage>
        <taxon>Eukaryota</taxon>
        <taxon>Viridiplantae</taxon>
        <taxon>Chlorophyta</taxon>
        <taxon>Chloropicophyceae</taxon>
        <taxon>Chloropicales</taxon>
        <taxon>Chloropicaceae</taxon>
        <taxon>Chloropicon</taxon>
    </lineage>
</organism>
<evidence type="ECO:0000259" key="2">
    <source>
        <dbReference type="PROSITE" id="PS51186"/>
    </source>
</evidence>
<dbReference type="Pfam" id="PF13508">
    <property type="entry name" value="Acetyltransf_7"/>
    <property type="match status" value="1"/>
</dbReference>
<dbReference type="InterPro" id="IPR036412">
    <property type="entry name" value="HAD-like_sf"/>
</dbReference>
<evidence type="ECO:0000313" key="4">
    <source>
        <dbReference type="Proteomes" id="UP000316726"/>
    </source>
</evidence>
<dbReference type="PANTHER" id="PTHR42791:SF4">
    <property type="entry name" value="ACETYLTRANSFERASE, GNAT FAMILY FAMILY (AFU_ORTHOLOGUE AFUA_4G09540)-RELATED"/>
    <property type="match status" value="1"/>
</dbReference>
<dbReference type="Gene3D" id="3.40.50.1000">
    <property type="entry name" value="HAD superfamily/HAD-like"/>
    <property type="match status" value="1"/>
</dbReference>
<name>A0A5B8MC47_9CHLO</name>
<dbReference type="EMBL" id="CP031034">
    <property type="protein sequence ID" value="QDZ17899.1"/>
    <property type="molecule type" value="Genomic_DNA"/>
</dbReference>
<dbReference type="SUPFAM" id="SSF56784">
    <property type="entry name" value="HAD-like"/>
    <property type="match status" value="1"/>
</dbReference>
<keyword evidence="1" id="KW-0472">Membrane</keyword>